<accession>A0A8I1A4E9</accession>
<dbReference type="Gene3D" id="3.40.47.10">
    <property type="match status" value="1"/>
</dbReference>
<comment type="catalytic activity">
    <reaction evidence="12 14">
        <text>(9Z)-hexadecenoyl-[ACP] + malonyl-[ACP] + H(+) = 3-oxo-(11Z)-octadecenoyl-[ACP] + holo-[ACP] + CO2</text>
        <dbReference type="Rhea" id="RHEA:55040"/>
        <dbReference type="Rhea" id="RHEA-COMP:9623"/>
        <dbReference type="Rhea" id="RHEA-COMP:9685"/>
        <dbReference type="Rhea" id="RHEA-COMP:10800"/>
        <dbReference type="Rhea" id="RHEA-COMP:14074"/>
        <dbReference type="ChEBI" id="CHEBI:15378"/>
        <dbReference type="ChEBI" id="CHEBI:16526"/>
        <dbReference type="ChEBI" id="CHEBI:64479"/>
        <dbReference type="ChEBI" id="CHEBI:78449"/>
        <dbReference type="ChEBI" id="CHEBI:83989"/>
        <dbReference type="ChEBI" id="CHEBI:138538"/>
        <dbReference type="EC" id="2.3.1.179"/>
    </reaction>
</comment>
<dbReference type="CDD" id="cd00834">
    <property type="entry name" value="KAS_I_II"/>
    <property type="match status" value="1"/>
</dbReference>
<comment type="caution">
    <text evidence="19">The sequence shown here is derived from an EMBL/GenBank/DDBJ whole genome shotgun (WGS) entry which is preliminary data.</text>
</comment>
<evidence type="ECO:0000256" key="6">
    <source>
        <dbReference type="ARBA" id="ARBA00022679"/>
    </source>
</evidence>
<keyword evidence="20" id="KW-1185">Reference proteome</keyword>
<evidence type="ECO:0000256" key="4">
    <source>
        <dbReference type="ARBA" id="ARBA00014657"/>
    </source>
</evidence>
<dbReference type="InterPro" id="IPR000794">
    <property type="entry name" value="Beta-ketoacyl_synthase"/>
</dbReference>
<feature type="active site" description="For beta-ketoacyl synthase activity" evidence="15">
    <location>
        <position position="162"/>
    </location>
</feature>
<keyword evidence="8" id="KW-0443">Lipid metabolism</keyword>
<keyword evidence="10 14" id="KW-0012">Acyltransferase</keyword>
<sequence>MNRVVITGLGVISPLGNDIDTFWNHLIQGKSGVSTITRFDTSDFAVKIAAEVKDFNPLDFMNKKDAKRMDRFVQFAVAASKMALEHAGLDMDKVEKERVGTYIGSGIGGLETLEEQHKVMMKRGPRRVSPFFVPMMIANMASGIVSIQIGAKGPNSAAISACATGTHCVGDAFKILQRGDADVMIAGGTEATILPMAVAGFSAMGALSTNNEAPEKASRPFDRDRDGFVMGEGAGVLVLETLEHAQKRGANIIAEVAGYGMTADAYHLTSPDPDGDGAKRSMLMAVKDAGLKPEDVDYINAHGTSTDYNDKFETIAIKGAFGEHAKRLAISSTKSMTGHLLGAAGGIETIATALAIKEGIVPPTINLENPDPDCDLDYVPNEARKMRVRVALSNSLGFGGHNATIALKEYQEA</sequence>
<dbReference type="NCBIfam" id="NF005589">
    <property type="entry name" value="PRK07314.1"/>
    <property type="match status" value="1"/>
</dbReference>
<dbReference type="Pfam" id="PF00109">
    <property type="entry name" value="ketoacyl-synt"/>
    <property type="match status" value="1"/>
</dbReference>
<evidence type="ECO:0000256" key="17">
    <source>
        <dbReference type="SAM" id="Phobius"/>
    </source>
</evidence>
<dbReference type="InterPro" id="IPR014031">
    <property type="entry name" value="Ketoacyl_synth_C"/>
</dbReference>
<evidence type="ECO:0000256" key="13">
    <source>
        <dbReference type="ARBA" id="ARBA00047659"/>
    </source>
</evidence>
<organism evidence="19 20">
    <name type="scientific">Thermoactinomyces intermedius</name>
    <dbReference type="NCBI Taxonomy" id="2024"/>
    <lineage>
        <taxon>Bacteria</taxon>
        <taxon>Bacillati</taxon>
        <taxon>Bacillota</taxon>
        <taxon>Bacilli</taxon>
        <taxon>Bacillales</taxon>
        <taxon>Thermoactinomycetaceae</taxon>
        <taxon>Thermoactinomyces</taxon>
    </lineage>
</organism>
<dbReference type="InterPro" id="IPR014030">
    <property type="entry name" value="Ketoacyl_synth_N"/>
</dbReference>
<evidence type="ECO:0000256" key="14">
    <source>
        <dbReference type="PIRNR" id="PIRNR000447"/>
    </source>
</evidence>
<evidence type="ECO:0000256" key="1">
    <source>
        <dbReference type="ARBA" id="ARBA00005194"/>
    </source>
</evidence>
<dbReference type="Pfam" id="PF02801">
    <property type="entry name" value="Ketoacyl-synt_C"/>
    <property type="match status" value="1"/>
</dbReference>
<evidence type="ECO:0000259" key="18">
    <source>
        <dbReference type="PROSITE" id="PS52004"/>
    </source>
</evidence>
<evidence type="ECO:0000256" key="9">
    <source>
        <dbReference type="ARBA" id="ARBA00023160"/>
    </source>
</evidence>
<dbReference type="AlphaFoldDB" id="A0A8I1A4E9"/>
<keyword evidence="5 14" id="KW-0444">Lipid biosynthesis</keyword>
<gene>
    <name evidence="19" type="primary">fabF</name>
    <name evidence="19" type="ORF">I8U20_03010</name>
</gene>
<dbReference type="Proteomes" id="UP000633619">
    <property type="component" value="Unassembled WGS sequence"/>
</dbReference>
<dbReference type="EMBL" id="JAECVW010000001">
    <property type="protein sequence ID" value="MBH8594293.1"/>
    <property type="molecule type" value="Genomic_DNA"/>
</dbReference>
<dbReference type="NCBIfam" id="TIGR03150">
    <property type="entry name" value="fabF"/>
    <property type="match status" value="1"/>
</dbReference>
<evidence type="ECO:0000256" key="3">
    <source>
        <dbReference type="ARBA" id="ARBA00012356"/>
    </source>
</evidence>
<dbReference type="InterPro" id="IPR020841">
    <property type="entry name" value="PKS_Beta-ketoAc_synthase_dom"/>
</dbReference>
<dbReference type="EC" id="2.3.1.179" evidence="3 14"/>
<evidence type="ECO:0000256" key="5">
    <source>
        <dbReference type="ARBA" id="ARBA00022516"/>
    </source>
</evidence>
<name>A0A8I1A4E9_THEIN</name>
<dbReference type="PANTHER" id="PTHR11712:SF336">
    <property type="entry name" value="3-OXOACYL-[ACYL-CARRIER-PROTEIN] SYNTHASE, MITOCHONDRIAL"/>
    <property type="match status" value="1"/>
</dbReference>
<dbReference type="InterPro" id="IPR016039">
    <property type="entry name" value="Thiolase-like"/>
</dbReference>
<dbReference type="PROSITE" id="PS52004">
    <property type="entry name" value="KS3_2"/>
    <property type="match status" value="1"/>
</dbReference>
<comment type="similarity">
    <text evidence="2 14 16">Belongs to the thiolase-like superfamily. Beta-ketoacyl-ACP synthases family.</text>
</comment>
<reference evidence="19 20" key="1">
    <citation type="submission" date="2020-12" db="EMBL/GenBank/DDBJ databases">
        <title>WGS of Thermoactinomyces spp.</title>
        <authorList>
            <person name="Cheng K."/>
        </authorList>
    </citation>
    <scope>NUCLEOTIDE SEQUENCE [LARGE SCALE GENOMIC DNA]</scope>
    <source>
        <strain evidence="20">CICC 10671\DSM 43846</strain>
    </source>
</reference>
<keyword evidence="17" id="KW-0472">Membrane</keyword>
<evidence type="ECO:0000256" key="2">
    <source>
        <dbReference type="ARBA" id="ARBA00008467"/>
    </source>
</evidence>
<keyword evidence="9 14" id="KW-0275">Fatty acid biosynthesis</keyword>
<dbReference type="SMART" id="SM00825">
    <property type="entry name" value="PKS_KS"/>
    <property type="match status" value="1"/>
</dbReference>
<evidence type="ECO:0000256" key="16">
    <source>
        <dbReference type="RuleBase" id="RU003694"/>
    </source>
</evidence>
<comment type="catalytic activity">
    <reaction evidence="13 14">
        <text>a fatty acyl-[ACP] + malonyl-[ACP] + H(+) = a 3-oxoacyl-[ACP] + holo-[ACP] + CO2</text>
        <dbReference type="Rhea" id="RHEA:22836"/>
        <dbReference type="Rhea" id="RHEA-COMP:9623"/>
        <dbReference type="Rhea" id="RHEA-COMP:9685"/>
        <dbReference type="Rhea" id="RHEA-COMP:9916"/>
        <dbReference type="Rhea" id="RHEA-COMP:14125"/>
        <dbReference type="ChEBI" id="CHEBI:15378"/>
        <dbReference type="ChEBI" id="CHEBI:16526"/>
        <dbReference type="ChEBI" id="CHEBI:64479"/>
        <dbReference type="ChEBI" id="CHEBI:78449"/>
        <dbReference type="ChEBI" id="CHEBI:78776"/>
        <dbReference type="ChEBI" id="CHEBI:138651"/>
    </reaction>
</comment>
<evidence type="ECO:0000256" key="12">
    <source>
        <dbReference type="ARBA" id="ARBA00047318"/>
    </source>
</evidence>
<dbReference type="RefSeq" id="WP_181731201.1">
    <property type="nucleotide sequence ID" value="NZ_JACEIR010000001.1"/>
</dbReference>
<evidence type="ECO:0000256" key="10">
    <source>
        <dbReference type="ARBA" id="ARBA00023315"/>
    </source>
</evidence>
<dbReference type="GO" id="GO:0005829">
    <property type="term" value="C:cytosol"/>
    <property type="evidence" value="ECO:0007669"/>
    <property type="project" value="TreeGrafter"/>
</dbReference>
<keyword evidence="17" id="KW-1133">Transmembrane helix</keyword>
<dbReference type="PANTHER" id="PTHR11712">
    <property type="entry name" value="POLYKETIDE SYNTHASE-RELATED"/>
    <property type="match status" value="1"/>
</dbReference>
<protein>
    <recommendedName>
        <fullName evidence="4 14">3-oxoacyl-[acyl-carrier-protein] synthase 2</fullName>
        <ecNumber evidence="3 14">2.3.1.179</ecNumber>
    </recommendedName>
</protein>
<evidence type="ECO:0000313" key="20">
    <source>
        <dbReference type="Proteomes" id="UP000633619"/>
    </source>
</evidence>
<evidence type="ECO:0000256" key="11">
    <source>
        <dbReference type="ARBA" id="ARBA00024006"/>
    </source>
</evidence>
<keyword evidence="17" id="KW-0812">Transmembrane</keyword>
<comment type="function">
    <text evidence="11 14">Involved in the type II fatty acid elongation cycle. Catalyzes the elongation of a wide range of acyl-ACP by the addition of two carbons from malonyl-ACP to an acyl acceptor. Can efficiently catalyze the conversion of palmitoleoyl-ACP (cis-hexadec-9-enoyl-ACP) to cis-vaccenoyl-ACP (cis-octadec-11-enoyl-ACP), an essential step in the thermal regulation of fatty acid composition.</text>
</comment>
<evidence type="ECO:0000256" key="8">
    <source>
        <dbReference type="ARBA" id="ARBA00023098"/>
    </source>
</evidence>
<dbReference type="FunFam" id="3.40.47.10:FF:000009">
    <property type="entry name" value="3-oxoacyl-[acyl-carrier-protein] synthase 2"/>
    <property type="match status" value="1"/>
</dbReference>
<feature type="transmembrane region" description="Helical" evidence="17">
    <location>
        <begin position="131"/>
        <end position="151"/>
    </location>
</feature>
<dbReference type="InterPro" id="IPR018201">
    <property type="entry name" value="Ketoacyl_synth_AS"/>
</dbReference>
<proteinExistence type="inferred from homology"/>
<dbReference type="GO" id="GO:0004315">
    <property type="term" value="F:3-oxoacyl-[acyl-carrier-protein] synthase activity"/>
    <property type="evidence" value="ECO:0007669"/>
    <property type="project" value="UniProtKB-UniRule"/>
</dbReference>
<keyword evidence="7" id="KW-0276">Fatty acid metabolism</keyword>
<keyword evidence="6 14" id="KW-0808">Transferase</keyword>
<dbReference type="PIRSF" id="PIRSF000447">
    <property type="entry name" value="KAS_II"/>
    <property type="match status" value="1"/>
</dbReference>
<dbReference type="PROSITE" id="PS00606">
    <property type="entry name" value="KS3_1"/>
    <property type="match status" value="1"/>
</dbReference>
<feature type="domain" description="Ketosynthase family 3 (KS3)" evidence="18">
    <location>
        <begin position="1"/>
        <end position="409"/>
    </location>
</feature>
<evidence type="ECO:0000256" key="7">
    <source>
        <dbReference type="ARBA" id="ARBA00022832"/>
    </source>
</evidence>
<evidence type="ECO:0000313" key="19">
    <source>
        <dbReference type="EMBL" id="MBH8594293.1"/>
    </source>
</evidence>
<dbReference type="GO" id="GO:0006633">
    <property type="term" value="P:fatty acid biosynthetic process"/>
    <property type="evidence" value="ECO:0007669"/>
    <property type="project" value="UniProtKB-UniRule"/>
</dbReference>
<dbReference type="SUPFAM" id="SSF53901">
    <property type="entry name" value="Thiolase-like"/>
    <property type="match status" value="2"/>
</dbReference>
<dbReference type="InterPro" id="IPR017568">
    <property type="entry name" value="3-oxoacyl-ACP_synth-2"/>
</dbReference>
<dbReference type="NCBIfam" id="NF004970">
    <property type="entry name" value="PRK06333.1"/>
    <property type="match status" value="1"/>
</dbReference>
<evidence type="ECO:0000256" key="15">
    <source>
        <dbReference type="PIRSR" id="PIRSR000447-1"/>
    </source>
</evidence>
<comment type="pathway">
    <text evidence="1 14">Lipid metabolism; fatty acid biosynthesis.</text>
</comment>
<dbReference type="UniPathway" id="UPA00094"/>